<dbReference type="SUPFAM" id="SSF55785">
    <property type="entry name" value="PYP-like sensor domain (PAS domain)"/>
    <property type="match status" value="1"/>
</dbReference>
<dbReference type="Pfam" id="PF08447">
    <property type="entry name" value="PAS_3"/>
    <property type="match status" value="1"/>
</dbReference>
<dbReference type="InterPro" id="IPR043128">
    <property type="entry name" value="Rev_trsase/Diguanyl_cyclase"/>
</dbReference>
<dbReference type="EMBL" id="VCDI01000003">
    <property type="protein sequence ID" value="TLU72387.1"/>
    <property type="molecule type" value="Genomic_DNA"/>
</dbReference>
<dbReference type="SUPFAM" id="SSF55781">
    <property type="entry name" value="GAF domain-like"/>
    <property type="match status" value="1"/>
</dbReference>
<dbReference type="InterPro" id="IPR054327">
    <property type="entry name" value="His-kinase-like_sensor"/>
</dbReference>
<evidence type="ECO:0000313" key="8">
    <source>
        <dbReference type="Proteomes" id="UP000305654"/>
    </source>
</evidence>
<dbReference type="InterPro" id="IPR029016">
    <property type="entry name" value="GAF-like_dom_sf"/>
</dbReference>
<feature type="compositionally biased region" description="Basic and acidic residues" evidence="3">
    <location>
        <begin position="24"/>
        <end position="42"/>
    </location>
</feature>
<evidence type="ECO:0000313" key="7">
    <source>
        <dbReference type="EMBL" id="TLU72387.1"/>
    </source>
</evidence>
<sequence length="919" mass="99677">MMLGRGRLLQRRKSRRQSARRPAGHPDEQACRDSGGGEKPGRPDGCSLHRCLLAARQQQPTRSGNGEVRRRLPVTPHRPDCYGKRIVLLVNKSLFRSDKRCKRPCGSLDMTTDTMPGHPGGRRLRAEGSRGPVAAIALLIAGFTFVSVVMLVQLRRDTWNQAVTGAANLNAAMAADIARTIGDYDLSLQEVAAGLHEPSLDRLPPHVQRLMLFDRSATAQTFGTILVLDRNGQVVRDAARDVVATVASYGASDFFQAVRRDAAAGLRIDFDPGSVLGRGPSILLSRRLSRPDGSFDGVVVGSLRIGSLRALFGRSRLGPNGAVSLFRDDGTYLLRMPYDPSLAGRNIANSANFRRFQEGAAGTFTAPSQIDGVRRVYSFTHVAGLPLVLDVALAESDIFAVWHSRALVIGLVLAMLCATSVAFGILHRRETRRRIDTEAGHRQSERLYRMLADHASDVIVRLDHNQVRTYVSPSVRVRLGFEPEELIGRHPHALVHPDDWSRVAQLLEQAQQTLADTEATYRVRHKNGEYVWMEGRYSYLPEDGGFVVALRDISRRKAAEHQLEAANAELAHLANSDGLTGLANRRQFEDVLARECRRAARDAQPLSLLLLDVDVFKKFNDRYGHQAGDRCLQAVAASLAGTARRPADLAVRYGGEEMALLLPGVAETGAGVVAERVRSAIEALSLRHEGNPRGGGVVTVSVGSATIYPSHENPRLDGPELVASADRALYEAKRLGRNRVVSFGGMTAARQAPVAVDEALRLQAVEPYAMVAAGLAGAKLDQLARLAAGLFGSPAAYISLVGASEVQLIGRYEIDLLSTPRDTALCSHTIAGSAPLVICDTARDPRFAGNPHVTGPNGLRFYAGAPMFSPIDGHVLGALCIVDNRPRPALTGEQSTLLMDLAALAVDHMERVRTLSHES</sequence>
<dbReference type="NCBIfam" id="TIGR00254">
    <property type="entry name" value="GGDEF"/>
    <property type="match status" value="1"/>
</dbReference>
<dbReference type="NCBIfam" id="TIGR00229">
    <property type="entry name" value="sensory_box"/>
    <property type="match status" value="1"/>
</dbReference>
<dbReference type="AlphaFoldDB" id="A0A5R9J7A3"/>
<evidence type="ECO:0000256" key="3">
    <source>
        <dbReference type="SAM" id="MobiDB-lite"/>
    </source>
</evidence>
<evidence type="ECO:0000256" key="1">
    <source>
        <dbReference type="ARBA" id="ARBA00012528"/>
    </source>
</evidence>
<dbReference type="CDD" id="cd12915">
    <property type="entry name" value="PDC2_DGC_like"/>
    <property type="match status" value="1"/>
</dbReference>
<organism evidence="7 8">
    <name type="scientific">Lichenicoccus roseus</name>
    <dbReference type="NCBI Taxonomy" id="2683649"/>
    <lineage>
        <taxon>Bacteria</taxon>
        <taxon>Pseudomonadati</taxon>
        <taxon>Pseudomonadota</taxon>
        <taxon>Alphaproteobacteria</taxon>
        <taxon>Acetobacterales</taxon>
        <taxon>Acetobacteraceae</taxon>
        <taxon>Lichenicoccus</taxon>
    </lineage>
</organism>
<dbReference type="Gene3D" id="3.30.70.270">
    <property type="match status" value="1"/>
</dbReference>
<dbReference type="Proteomes" id="UP000305654">
    <property type="component" value="Unassembled WGS sequence"/>
</dbReference>
<dbReference type="Pfam" id="PF00990">
    <property type="entry name" value="GGDEF"/>
    <property type="match status" value="1"/>
</dbReference>
<dbReference type="SMART" id="SM00065">
    <property type="entry name" value="GAF"/>
    <property type="match status" value="1"/>
</dbReference>
<dbReference type="CDD" id="cd12914">
    <property type="entry name" value="PDC1_DGC_like"/>
    <property type="match status" value="1"/>
</dbReference>
<evidence type="ECO:0000256" key="4">
    <source>
        <dbReference type="SAM" id="Phobius"/>
    </source>
</evidence>
<dbReference type="GO" id="GO:0052621">
    <property type="term" value="F:diguanylate cyclase activity"/>
    <property type="evidence" value="ECO:0007669"/>
    <property type="project" value="UniProtKB-EC"/>
</dbReference>
<keyword evidence="4" id="KW-1133">Transmembrane helix</keyword>
<dbReference type="InterPro" id="IPR035965">
    <property type="entry name" value="PAS-like_dom_sf"/>
</dbReference>
<reference evidence="7 8" key="1">
    <citation type="submission" date="2019-05" db="EMBL/GenBank/DDBJ databases">
        <authorList>
            <person name="Pankratov T."/>
            <person name="Grouzdev D."/>
        </authorList>
    </citation>
    <scope>NUCLEOTIDE SEQUENCE [LARGE SCALE GENOMIC DNA]</scope>
    <source>
        <strain evidence="7 8">KEBCLARHB70R</strain>
    </source>
</reference>
<dbReference type="GO" id="GO:0043709">
    <property type="term" value="P:cell adhesion involved in single-species biofilm formation"/>
    <property type="evidence" value="ECO:0007669"/>
    <property type="project" value="TreeGrafter"/>
</dbReference>
<dbReference type="Gene3D" id="3.30.450.20">
    <property type="entry name" value="PAS domain"/>
    <property type="match status" value="3"/>
</dbReference>
<dbReference type="Pfam" id="PF01590">
    <property type="entry name" value="GAF"/>
    <property type="match status" value="1"/>
</dbReference>
<feature type="transmembrane region" description="Helical" evidence="4">
    <location>
        <begin position="132"/>
        <end position="152"/>
    </location>
</feature>
<dbReference type="PROSITE" id="PS50887">
    <property type="entry name" value="GGDEF"/>
    <property type="match status" value="1"/>
</dbReference>
<evidence type="ECO:0000259" key="5">
    <source>
        <dbReference type="PROSITE" id="PS50112"/>
    </source>
</evidence>
<dbReference type="SMART" id="SM00267">
    <property type="entry name" value="GGDEF"/>
    <property type="match status" value="1"/>
</dbReference>
<dbReference type="InterPro" id="IPR000160">
    <property type="entry name" value="GGDEF_dom"/>
</dbReference>
<keyword evidence="8" id="KW-1185">Reference proteome</keyword>
<dbReference type="FunFam" id="3.30.70.270:FF:000001">
    <property type="entry name" value="Diguanylate cyclase domain protein"/>
    <property type="match status" value="1"/>
</dbReference>
<dbReference type="PROSITE" id="PS50112">
    <property type="entry name" value="PAS"/>
    <property type="match status" value="1"/>
</dbReference>
<dbReference type="InterPro" id="IPR003018">
    <property type="entry name" value="GAF"/>
</dbReference>
<feature type="domain" description="PAS" evidence="5">
    <location>
        <begin position="444"/>
        <end position="514"/>
    </location>
</feature>
<dbReference type="Gene3D" id="3.30.450.40">
    <property type="match status" value="1"/>
</dbReference>
<feature type="region of interest" description="Disordered" evidence="3">
    <location>
        <begin position="1"/>
        <end position="43"/>
    </location>
</feature>
<dbReference type="SMART" id="SM00091">
    <property type="entry name" value="PAS"/>
    <property type="match status" value="1"/>
</dbReference>
<feature type="domain" description="GGDEF" evidence="6">
    <location>
        <begin position="604"/>
        <end position="745"/>
    </location>
</feature>
<evidence type="ECO:0000256" key="2">
    <source>
        <dbReference type="ARBA" id="ARBA00034247"/>
    </source>
</evidence>
<feature type="compositionally biased region" description="Basic residues" evidence="3">
    <location>
        <begin position="8"/>
        <end position="23"/>
    </location>
</feature>
<keyword evidence="4" id="KW-0472">Membrane</keyword>
<feature type="transmembrane region" description="Helical" evidence="4">
    <location>
        <begin position="406"/>
        <end position="426"/>
    </location>
</feature>
<dbReference type="CDD" id="cd00130">
    <property type="entry name" value="PAS"/>
    <property type="match status" value="1"/>
</dbReference>
<dbReference type="GO" id="GO:1902201">
    <property type="term" value="P:negative regulation of bacterial-type flagellum-dependent cell motility"/>
    <property type="evidence" value="ECO:0007669"/>
    <property type="project" value="TreeGrafter"/>
</dbReference>
<dbReference type="InterPro" id="IPR000014">
    <property type="entry name" value="PAS"/>
</dbReference>
<dbReference type="CDD" id="cd01949">
    <property type="entry name" value="GGDEF"/>
    <property type="match status" value="1"/>
</dbReference>
<keyword evidence="4" id="KW-0812">Transmembrane</keyword>
<dbReference type="InterPro" id="IPR013655">
    <property type="entry name" value="PAS_fold_3"/>
</dbReference>
<comment type="catalytic activity">
    <reaction evidence="2">
        <text>2 GTP = 3',3'-c-di-GMP + 2 diphosphate</text>
        <dbReference type="Rhea" id="RHEA:24898"/>
        <dbReference type="ChEBI" id="CHEBI:33019"/>
        <dbReference type="ChEBI" id="CHEBI:37565"/>
        <dbReference type="ChEBI" id="CHEBI:58805"/>
        <dbReference type="EC" id="2.7.7.65"/>
    </reaction>
</comment>
<dbReference type="InterPro" id="IPR050469">
    <property type="entry name" value="Diguanylate_Cyclase"/>
</dbReference>
<proteinExistence type="predicted"/>
<dbReference type="SUPFAM" id="SSF55073">
    <property type="entry name" value="Nucleotide cyclase"/>
    <property type="match status" value="1"/>
</dbReference>
<protein>
    <recommendedName>
        <fullName evidence="1">diguanylate cyclase</fullName>
        <ecNumber evidence="1">2.7.7.65</ecNumber>
    </recommendedName>
</protein>
<dbReference type="OrthoDB" id="9812260at2"/>
<dbReference type="Pfam" id="PF22588">
    <property type="entry name" value="dCache_1_like"/>
    <property type="match status" value="1"/>
</dbReference>
<dbReference type="InterPro" id="IPR029787">
    <property type="entry name" value="Nucleotide_cyclase"/>
</dbReference>
<comment type="caution">
    <text evidence="7">The sequence shown here is derived from an EMBL/GenBank/DDBJ whole genome shotgun (WGS) entry which is preliminary data.</text>
</comment>
<accession>A0A5R9J7A3</accession>
<dbReference type="EC" id="2.7.7.65" evidence="1"/>
<dbReference type="GO" id="GO:0005886">
    <property type="term" value="C:plasma membrane"/>
    <property type="evidence" value="ECO:0007669"/>
    <property type="project" value="TreeGrafter"/>
</dbReference>
<name>A0A5R9J7A3_9PROT</name>
<dbReference type="PANTHER" id="PTHR45138">
    <property type="entry name" value="REGULATORY COMPONENTS OF SENSORY TRANSDUCTION SYSTEM"/>
    <property type="match status" value="1"/>
</dbReference>
<evidence type="ECO:0000259" key="6">
    <source>
        <dbReference type="PROSITE" id="PS50887"/>
    </source>
</evidence>
<dbReference type="PANTHER" id="PTHR45138:SF9">
    <property type="entry name" value="DIGUANYLATE CYCLASE DGCM-RELATED"/>
    <property type="match status" value="1"/>
</dbReference>
<gene>
    <name evidence="7" type="ORF">FE263_09940</name>
</gene>